<sequence>MCKELGHVDRIPRLVCAPAANANPLYLHYKSRWAEFQANTTFVSVIQIGDPVSIDRAVFTLRNSNGIVEEAAEEELIDAMAQADST</sequence>
<dbReference type="Proteomes" id="UP000655225">
    <property type="component" value="Unassembled WGS sequence"/>
</dbReference>
<comment type="caution">
    <text evidence="1">The sequence shown here is derived from an EMBL/GenBank/DDBJ whole genome shotgun (WGS) entry which is preliminary data.</text>
</comment>
<proteinExistence type="predicted"/>
<evidence type="ECO:0000313" key="1">
    <source>
        <dbReference type="EMBL" id="KAF8409785.1"/>
    </source>
</evidence>
<dbReference type="AlphaFoldDB" id="A0A834ZQ36"/>
<dbReference type="OrthoDB" id="1707930at2759"/>
<gene>
    <name evidence="1" type="ORF">HHK36_005864</name>
</gene>
<evidence type="ECO:0000313" key="2">
    <source>
        <dbReference type="Proteomes" id="UP000655225"/>
    </source>
</evidence>
<accession>A0A834ZQ36</accession>
<dbReference type="InterPro" id="IPR036052">
    <property type="entry name" value="TrpB-like_PALP_sf"/>
</dbReference>
<organism evidence="1 2">
    <name type="scientific">Tetracentron sinense</name>
    <name type="common">Spur-leaf</name>
    <dbReference type="NCBI Taxonomy" id="13715"/>
    <lineage>
        <taxon>Eukaryota</taxon>
        <taxon>Viridiplantae</taxon>
        <taxon>Streptophyta</taxon>
        <taxon>Embryophyta</taxon>
        <taxon>Tracheophyta</taxon>
        <taxon>Spermatophyta</taxon>
        <taxon>Magnoliopsida</taxon>
        <taxon>Trochodendrales</taxon>
        <taxon>Trochodendraceae</taxon>
        <taxon>Tetracentron</taxon>
    </lineage>
</organism>
<protein>
    <submittedName>
        <fullName evidence="1">Uncharacterized protein</fullName>
    </submittedName>
</protein>
<keyword evidence="2" id="KW-1185">Reference proteome</keyword>
<dbReference type="Gene3D" id="3.40.50.1100">
    <property type="match status" value="1"/>
</dbReference>
<dbReference type="SUPFAM" id="SSF53686">
    <property type="entry name" value="Tryptophan synthase beta subunit-like PLP-dependent enzymes"/>
    <property type="match status" value="1"/>
</dbReference>
<name>A0A834ZQ36_TETSI</name>
<dbReference type="EMBL" id="JABCRI010000003">
    <property type="protein sequence ID" value="KAF8409785.1"/>
    <property type="molecule type" value="Genomic_DNA"/>
</dbReference>
<reference evidence="1 2" key="1">
    <citation type="submission" date="2020-04" db="EMBL/GenBank/DDBJ databases">
        <title>Plant Genome Project.</title>
        <authorList>
            <person name="Zhang R.-G."/>
        </authorList>
    </citation>
    <scope>NUCLEOTIDE SEQUENCE [LARGE SCALE GENOMIC DNA]</scope>
    <source>
        <strain evidence="1">YNK0</strain>
        <tissue evidence="1">Leaf</tissue>
    </source>
</reference>